<reference evidence="1" key="1">
    <citation type="journal article" date="2022" name="Arch. Microbiol.">
        <title>Thiomicrorhabdus immobilis sp. nov., a mesophilic sulfur-oxidizing bacterium isolated from sediment of a brackish lake in northern Japan.</title>
        <authorList>
            <person name="Kojima H."/>
            <person name="Mochizuki J."/>
            <person name="Kanda M."/>
            <person name="Watanabe T."/>
            <person name="Fukui M."/>
        </authorList>
    </citation>
    <scope>NUCLEOTIDE SEQUENCE</scope>
    <source>
        <strain evidence="1">Am19</strain>
    </source>
</reference>
<keyword evidence="2" id="KW-1185">Reference proteome</keyword>
<dbReference type="Proteomes" id="UP001054820">
    <property type="component" value="Chromosome"/>
</dbReference>
<organism evidence="1 2">
    <name type="scientific">Thiomicrorhabdus immobilis</name>
    <dbReference type="NCBI Taxonomy" id="2791037"/>
    <lineage>
        <taxon>Bacteria</taxon>
        <taxon>Pseudomonadati</taxon>
        <taxon>Pseudomonadota</taxon>
        <taxon>Gammaproteobacteria</taxon>
        <taxon>Thiotrichales</taxon>
        <taxon>Piscirickettsiaceae</taxon>
        <taxon>Thiomicrorhabdus</taxon>
    </lineage>
</organism>
<proteinExistence type="predicted"/>
<dbReference type="EMBL" id="AP024202">
    <property type="protein sequence ID" value="BCN92701.1"/>
    <property type="molecule type" value="Genomic_DNA"/>
</dbReference>
<evidence type="ECO:0000313" key="2">
    <source>
        <dbReference type="Proteomes" id="UP001054820"/>
    </source>
</evidence>
<accession>A0ABM7MBH7</accession>
<evidence type="ECO:0000313" key="1">
    <source>
        <dbReference type="EMBL" id="BCN92701.1"/>
    </source>
</evidence>
<gene>
    <name evidence="1" type="ORF">THMIRHAM_04860</name>
</gene>
<sequence>MFLNGRYFTNLTPRANKNINDNNVTIPEAVYSTLPYEAGIKKKPISHNSQANTNIFIGCKLFIVNFN</sequence>
<protein>
    <submittedName>
        <fullName evidence="1">Uncharacterized protein</fullName>
    </submittedName>
</protein>
<name>A0ABM7MBH7_9GAMM</name>